<protein>
    <submittedName>
        <fullName evidence="1">Dynein-1-beta heavy chain, flagellar inner arm I1 complex</fullName>
    </submittedName>
</protein>
<accession>A0A5B6UED3</accession>
<keyword evidence="1" id="KW-0966">Cell projection</keyword>
<keyword evidence="2" id="KW-1185">Reference proteome</keyword>
<proteinExistence type="predicted"/>
<sequence>MLSLQSMHSFILDYDHRSPLFCAGGWRKIFLPESPRIVMDLNPKEIPNFTACKPACASAINGDEISEWMIDFDASHSLFAPFTTKPEEEIAFLESKATSKRMAVSVPCLCCLRLVLSASVSSLSLDLSNSAIKLWIFADSSLPVDFFLSCMALTERVVTIFFFNSTPRAGAVVNYSTQAQVLEVREKVPRDVPYTVPLLPKHSSKQGKDLVDLALLSLVET</sequence>
<dbReference type="EMBL" id="SMMG02000012">
    <property type="protein sequence ID" value="KAA3454924.1"/>
    <property type="molecule type" value="Genomic_DNA"/>
</dbReference>
<name>A0A5B6UED3_9ROSI</name>
<comment type="caution">
    <text evidence="1">The sequence shown here is derived from an EMBL/GenBank/DDBJ whole genome shotgun (WGS) entry which is preliminary data.</text>
</comment>
<evidence type="ECO:0000313" key="2">
    <source>
        <dbReference type="Proteomes" id="UP000325315"/>
    </source>
</evidence>
<organism evidence="1 2">
    <name type="scientific">Gossypium australe</name>
    <dbReference type="NCBI Taxonomy" id="47621"/>
    <lineage>
        <taxon>Eukaryota</taxon>
        <taxon>Viridiplantae</taxon>
        <taxon>Streptophyta</taxon>
        <taxon>Embryophyta</taxon>
        <taxon>Tracheophyta</taxon>
        <taxon>Spermatophyta</taxon>
        <taxon>Magnoliopsida</taxon>
        <taxon>eudicotyledons</taxon>
        <taxon>Gunneridae</taxon>
        <taxon>Pentapetalae</taxon>
        <taxon>rosids</taxon>
        <taxon>malvids</taxon>
        <taxon>Malvales</taxon>
        <taxon>Malvaceae</taxon>
        <taxon>Malvoideae</taxon>
        <taxon>Gossypium</taxon>
    </lineage>
</organism>
<keyword evidence="1" id="KW-0969">Cilium</keyword>
<dbReference type="AlphaFoldDB" id="A0A5B6UED3"/>
<keyword evidence="1" id="KW-0282">Flagellum</keyword>
<reference evidence="2" key="1">
    <citation type="journal article" date="2019" name="Plant Biotechnol. J.">
        <title>Genome sequencing of the Australian wild diploid species Gossypium australe highlights disease resistance and delayed gland morphogenesis.</title>
        <authorList>
            <person name="Cai Y."/>
            <person name="Cai X."/>
            <person name="Wang Q."/>
            <person name="Wang P."/>
            <person name="Zhang Y."/>
            <person name="Cai C."/>
            <person name="Xu Y."/>
            <person name="Wang K."/>
            <person name="Zhou Z."/>
            <person name="Wang C."/>
            <person name="Geng S."/>
            <person name="Li B."/>
            <person name="Dong Q."/>
            <person name="Hou Y."/>
            <person name="Wang H."/>
            <person name="Ai P."/>
            <person name="Liu Z."/>
            <person name="Yi F."/>
            <person name="Sun M."/>
            <person name="An G."/>
            <person name="Cheng J."/>
            <person name="Zhang Y."/>
            <person name="Shi Q."/>
            <person name="Xie Y."/>
            <person name="Shi X."/>
            <person name="Chang Y."/>
            <person name="Huang F."/>
            <person name="Chen Y."/>
            <person name="Hong S."/>
            <person name="Mi L."/>
            <person name="Sun Q."/>
            <person name="Zhang L."/>
            <person name="Zhou B."/>
            <person name="Peng R."/>
            <person name="Zhang X."/>
            <person name="Liu F."/>
        </authorList>
    </citation>
    <scope>NUCLEOTIDE SEQUENCE [LARGE SCALE GENOMIC DNA]</scope>
    <source>
        <strain evidence="2">cv. PA1801</strain>
    </source>
</reference>
<dbReference type="Proteomes" id="UP000325315">
    <property type="component" value="Unassembled WGS sequence"/>
</dbReference>
<gene>
    <name evidence="1" type="ORF">EPI10_018008</name>
</gene>
<evidence type="ECO:0000313" key="1">
    <source>
        <dbReference type="EMBL" id="KAA3454924.1"/>
    </source>
</evidence>
<dbReference type="OrthoDB" id="1017071at2759"/>